<name>W2RBP4_PHYN3</name>
<reference evidence="3" key="1">
    <citation type="submission" date="2011-12" db="EMBL/GenBank/DDBJ databases">
        <authorList>
            <consortium name="The Broad Institute Genome Sequencing Platform"/>
            <person name="Russ C."/>
            <person name="Tyler B."/>
            <person name="Panabieres F."/>
            <person name="Shan W."/>
            <person name="Tripathy S."/>
            <person name="Grunwald N."/>
            <person name="Machado M."/>
            <person name="Young S.K."/>
            <person name="Zeng Q."/>
            <person name="Gargeya S."/>
            <person name="Fitzgerald M."/>
            <person name="Haas B."/>
            <person name="Abouelleil A."/>
            <person name="Alvarado L."/>
            <person name="Arachchi H.M."/>
            <person name="Berlin A."/>
            <person name="Chapman S.B."/>
            <person name="Gearin G."/>
            <person name="Goldberg J."/>
            <person name="Griggs A."/>
            <person name="Gujja S."/>
            <person name="Hansen M."/>
            <person name="Heiman D."/>
            <person name="Howarth C."/>
            <person name="Larimer J."/>
            <person name="Lui A."/>
            <person name="MacDonald P.J.P."/>
            <person name="McCowen C."/>
            <person name="Montmayeur A."/>
            <person name="Murphy C."/>
            <person name="Neiman D."/>
            <person name="Pearson M."/>
            <person name="Priest M."/>
            <person name="Roberts A."/>
            <person name="Saif S."/>
            <person name="Shea T."/>
            <person name="Sisk P."/>
            <person name="Stolte C."/>
            <person name="Sykes S."/>
            <person name="Wortman J."/>
            <person name="Nusbaum C."/>
            <person name="Birren B."/>
        </authorList>
    </citation>
    <scope>NUCLEOTIDE SEQUENCE [LARGE SCALE GENOMIC DNA]</scope>
    <source>
        <strain evidence="3">INRA-310</strain>
    </source>
</reference>
<dbReference type="VEuPathDB" id="FungiDB:PPTG_02542"/>
<dbReference type="Pfam" id="PF14223">
    <property type="entry name" value="Retrotran_gag_2"/>
    <property type="match status" value="1"/>
</dbReference>
<evidence type="ECO:0000256" key="1">
    <source>
        <dbReference type="SAM" id="MobiDB-lite"/>
    </source>
</evidence>
<reference evidence="2 3" key="2">
    <citation type="submission" date="2013-11" db="EMBL/GenBank/DDBJ databases">
        <title>The Genome Sequence of Phytophthora parasitica INRA-310.</title>
        <authorList>
            <consortium name="The Broad Institute Genomics Platform"/>
            <person name="Russ C."/>
            <person name="Tyler B."/>
            <person name="Panabieres F."/>
            <person name="Shan W."/>
            <person name="Tripathy S."/>
            <person name="Grunwald N."/>
            <person name="Machado M."/>
            <person name="Johnson C.S."/>
            <person name="Arredondo F."/>
            <person name="Hong C."/>
            <person name="Coffey M."/>
            <person name="Young S.K."/>
            <person name="Zeng Q."/>
            <person name="Gargeya S."/>
            <person name="Fitzgerald M."/>
            <person name="Abouelleil A."/>
            <person name="Alvarado L."/>
            <person name="Chapman S.B."/>
            <person name="Gainer-Dewar J."/>
            <person name="Goldberg J."/>
            <person name="Griggs A."/>
            <person name="Gujja S."/>
            <person name="Hansen M."/>
            <person name="Howarth C."/>
            <person name="Imamovic A."/>
            <person name="Ireland A."/>
            <person name="Larimer J."/>
            <person name="McCowan C."/>
            <person name="Murphy C."/>
            <person name="Pearson M."/>
            <person name="Poon T.W."/>
            <person name="Priest M."/>
            <person name="Roberts A."/>
            <person name="Saif S."/>
            <person name="Shea T."/>
            <person name="Sykes S."/>
            <person name="Wortman J."/>
            <person name="Nusbaum C."/>
            <person name="Birren B."/>
        </authorList>
    </citation>
    <scope>NUCLEOTIDE SEQUENCE [LARGE SCALE GENOMIC DNA]</scope>
    <source>
        <strain evidence="2 3">INRA-310</strain>
    </source>
</reference>
<sequence length="252" mass="27328">MSTTTVSCFTTKLKQFSGTGFPAWGAQVKLVLEIKGLWNAIQLPRPTDFDLKAERDAAVAAGAGTSSASGAPSPSGTVSIAVSTTPLLDCLMKQKIASTIILAALSEKLAAEVYLLDHLLAMLRHLRMTYNVKCSASVGAAKREYIGLYLDGDESMIEHIQNTRRVLDELQEQHVLISDDEKCRNFMQSLGPAWNGFVGVLESCATFELMIQRCHAEAIRRDQQKNRRSSSVSNSGKAAAAFSAEQTSGKQK</sequence>
<gene>
    <name evidence="2" type="ORF">PPTG_02542</name>
</gene>
<feature type="region of interest" description="Disordered" evidence="1">
    <location>
        <begin position="220"/>
        <end position="252"/>
    </location>
</feature>
<dbReference type="GeneID" id="20172775"/>
<proteinExistence type="predicted"/>
<dbReference type="RefSeq" id="XP_008891914.1">
    <property type="nucleotide sequence ID" value="XM_008893666.1"/>
</dbReference>
<accession>W2RBP4</accession>
<dbReference type="OrthoDB" id="114941at2759"/>
<organism evidence="2 3">
    <name type="scientific">Phytophthora nicotianae (strain INRA-310)</name>
    <name type="common">Phytophthora parasitica</name>
    <dbReference type="NCBI Taxonomy" id="761204"/>
    <lineage>
        <taxon>Eukaryota</taxon>
        <taxon>Sar</taxon>
        <taxon>Stramenopiles</taxon>
        <taxon>Oomycota</taxon>
        <taxon>Peronosporomycetes</taxon>
        <taxon>Peronosporales</taxon>
        <taxon>Peronosporaceae</taxon>
        <taxon>Phytophthora</taxon>
    </lineage>
</organism>
<evidence type="ECO:0008006" key="4">
    <source>
        <dbReference type="Google" id="ProtNLM"/>
    </source>
</evidence>
<evidence type="ECO:0000313" key="3">
    <source>
        <dbReference type="Proteomes" id="UP000018817"/>
    </source>
</evidence>
<dbReference type="Proteomes" id="UP000018817">
    <property type="component" value="Unassembled WGS sequence"/>
</dbReference>
<dbReference type="STRING" id="761204.W2RBP4"/>
<evidence type="ECO:0000313" key="2">
    <source>
        <dbReference type="EMBL" id="ETN22681.1"/>
    </source>
</evidence>
<dbReference type="AlphaFoldDB" id="W2RBP4"/>
<protein>
    <recommendedName>
        <fullName evidence="4">DUF4219 domain-containing protein</fullName>
    </recommendedName>
</protein>
<dbReference type="EMBL" id="KI669562">
    <property type="protein sequence ID" value="ETN22681.1"/>
    <property type="molecule type" value="Genomic_DNA"/>
</dbReference>